<dbReference type="InterPro" id="IPR025433">
    <property type="entry name" value="DUF4168"/>
</dbReference>
<dbReference type="RefSeq" id="WP_022606779.1">
    <property type="nucleotide sequence ID" value="NZ_ASSJ01000048.1"/>
</dbReference>
<accession>U5DP96</accession>
<comment type="caution">
    <text evidence="3">The sequence shown here is derived from an EMBL/GenBank/DDBJ whole genome shotgun (WGS) entry which is preliminary data.</text>
</comment>
<dbReference type="Pfam" id="PF13767">
    <property type="entry name" value="DUF4168"/>
    <property type="match status" value="1"/>
</dbReference>
<name>U5DP96_9CHRO</name>
<dbReference type="InParanoid" id="U5DP96"/>
<evidence type="ECO:0000313" key="3">
    <source>
        <dbReference type="EMBL" id="ERN41525.1"/>
    </source>
</evidence>
<feature type="region of interest" description="Disordered" evidence="1">
    <location>
        <begin position="87"/>
        <end position="106"/>
    </location>
</feature>
<dbReference type="AlphaFoldDB" id="U5DP96"/>
<keyword evidence="4" id="KW-1185">Reference proteome</keyword>
<dbReference type="Proteomes" id="UP000016960">
    <property type="component" value="Unassembled WGS sequence"/>
</dbReference>
<reference evidence="3 4" key="1">
    <citation type="submission" date="2013-05" db="EMBL/GenBank/DDBJ databases">
        <title>Draft genome sequence of Rubidibacter lacunae KORDI 51-2.</title>
        <authorList>
            <person name="Choi D.H."/>
            <person name="Noh J.H."/>
            <person name="Kwon K.-K."/>
            <person name="Lee J.-H."/>
            <person name="Ryu J.-Y."/>
        </authorList>
    </citation>
    <scope>NUCLEOTIDE SEQUENCE [LARGE SCALE GENOMIC DNA]</scope>
    <source>
        <strain evidence="3 4">KORDI 51-2</strain>
    </source>
</reference>
<evidence type="ECO:0000259" key="2">
    <source>
        <dbReference type="Pfam" id="PF13767"/>
    </source>
</evidence>
<evidence type="ECO:0000313" key="4">
    <source>
        <dbReference type="Proteomes" id="UP000016960"/>
    </source>
</evidence>
<feature type="domain" description="DUF4168" evidence="2">
    <location>
        <begin position="103"/>
        <end position="157"/>
    </location>
</feature>
<dbReference type="STRING" id="582515.KR51_00018860"/>
<sequence>MIALSIGTGIIGLLATVSFVGALPAAVELPSLPVFVAQGADISDEELQQFANALEQVFQIRSASRDRAVATVRATGMEPERYDEILRAQRESDGAENAGATEAELEQFEDASKDLLAIVRETQDEMQEAVEQEGLDIERYEEIGLAVQNDSELQERIRDLLGGE</sequence>
<protein>
    <recommendedName>
        <fullName evidence="2">DUF4168 domain-containing protein</fullName>
    </recommendedName>
</protein>
<evidence type="ECO:0000256" key="1">
    <source>
        <dbReference type="SAM" id="MobiDB-lite"/>
    </source>
</evidence>
<gene>
    <name evidence="3" type="ORF">KR51_00018860</name>
</gene>
<dbReference type="eggNOG" id="ENOG50334MW">
    <property type="taxonomic scope" value="Bacteria"/>
</dbReference>
<dbReference type="EMBL" id="ASSJ01000048">
    <property type="protein sequence ID" value="ERN41525.1"/>
    <property type="molecule type" value="Genomic_DNA"/>
</dbReference>
<organism evidence="3 4">
    <name type="scientific">Rubidibacter lacunae KORDI 51-2</name>
    <dbReference type="NCBI Taxonomy" id="582515"/>
    <lineage>
        <taxon>Bacteria</taxon>
        <taxon>Bacillati</taxon>
        <taxon>Cyanobacteriota</taxon>
        <taxon>Cyanophyceae</taxon>
        <taxon>Oscillatoriophycideae</taxon>
        <taxon>Chroococcales</taxon>
        <taxon>Aphanothecaceae</taxon>
        <taxon>Rubidibacter</taxon>
    </lineage>
</organism>
<proteinExistence type="predicted"/>